<keyword evidence="7" id="KW-0067">ATP-binding</keyword>
<dbReference type="InterPro" id="IPR011009">
    <property type="entry name" value="Kinase-like_dom_sf"/>
</dbReference>
<evidence type="ECO:0000256" key="1">
    <source>
        <dbReference type="ARBA" id="ARBA00010886"/>
    </source>
</evidence>
<evidence type="ECO:0000256" key="5">
    <source>
        <dbReference type="ARBA" id="ARBA00022741"/>
    </source>
</evidence>
<dbReference type="PANTHER" id="PTHR44899:SF3">
    <property type="entry name" value="SERINE_THREONINE-PROTEIN KINASE NEK1"/>
    <property type="match status" value="1"/>
</dbReference>
<dbReference type="Proteomes" id="UP001164746">
    <property type="component" value="Chromosome 14"/>
</dbReference>
<sequence length="459" mass="52381">MGLLLAAAPCCTLGLVDPYVIEEVPLGENITSEDLFPPESYAQNYIVKCTVMARAGSRVMTRDSLGSLGPERLEKFDGYDTVQKIAKGTFGIVYKARKGDKRVAIKVVDISGLAERDVKHVDSEIKALRNLRHDNLVRYENDFQNDDGRKLCIVMELCDRNLREHVRSQKGLLEMEGVSKLRQICQGIKYLHDKHLVHRDVKSTNIFIKDGVIKVGDFGLVRDMSQVASRLTTYVGTQEFWRKWPWSEKLARLVRSMLNKNASERPTVDAVISGLAEKHSSPRPNQRPRHEDMSRTYPPGPQYASTRGKIVAERRIHREREAVTSTSDYHSEEDEEEDEGEEEEEVTDCEGDEVIMDVRVKMTLKQKDSYEDAKRIASRINARLGPKSGDKMKQLEQFVHNANSKEEYTAKVRKLMGKQYGQNDTALDVLWRLMEDVKQISKHVALIPMDDTHLLHEPS</sequence>
<organism evidence="13 14">
    <name type="scientific">Mya arenaria</name>
    <name type="common">Soft-shell clam</name>
    <dbReference type="NCBI Taxonomy" id="6604"/>
    <lineage>
        <taxon>Eukaryota</taxon>
        <taxon>Metazoa</taxon>
        <taxon>Spiralia</taxon>
        <taxon>Lophotrochozoa</taxon>
        <taxon>Mollusca</taxon>
        <taxon>Bivalvia</taxon>
        <taxon>Autobranchia</taxon>
        <taxon>Heteroconchia</taxon>
        <taxon>Euheterodonta</taxon>
        <taxon>Imparidentia</taxon>
        <taxon>Neoheterodontei</taxon>
        <taxon>Myida</taxon>
        <taxon>Myoidea</taxon>
        <taxon>Myidae</taxon>
        <taxon>Mya</taxon>
    </lineage>
</organism>
<evidence type="ECO:0000256" key="4">
    <source>
        <dbReference type="ARBA" id="ARBA00022679"/>
    </source>
</evidence>
<feature type="signal peptide" evidence="11">
    <location>
        <begin position="1"/>
        <end position="18"/>
    </location>
</feature>
<keyword evidence="4" id="KW-0808">Transferase</keyword>
<accession>A0ABY7G2K0</accession>
<keyword evidence="14" id="KW-1185">Reference proteome</keyword>
<evidence type="ECO:0000256" key="10">
    <source>
        <dbReference type="SAM" id="MobiDB-lite"/>
    </source>
</evidence>
<gene>
    <name evidence="13" type="ORF">MAR_011245</name>
</gene>
<dbReference type="Pfam" id="PF00069">
    <property type="entry name" value="Pkinase"/>
    <property type="match status" value="1"/>
</dbReference>
<comment type="catalytic activity">
    <reaction evidence="8">
        <text>L-threonyl-[protein] + ATP = O-phospho-L-threonyl-[protein] + ADP + H(+)</text>
        <dbReference type="Rhea" id="RHEA:46608"/>
        <dbReference type="Rhea" id="RHEA-COMP:11060"/>
        <dbReference type="Rhea" id="RHEA-COMP:11605"/>
        <dbReference type="ChEBI" id="CHEBI:15378"/>
        <dbReference type="ChEBI" id="CHEBI:30013"/>
        <dbReference type="ChEBI" id="CHEBI:30616"/>
        <dbReference type="ChEBI" id="CHEBI:61977"/>
        <dbReference type="ChEBI" id="CHEBI:456216"/>
        <dbReference type="EC" id="2.7.11.1"/>
    </reaction>
</comment>
<comment type="similarity">
    <text evidence="1">Belongs to the protein kinase superfamily. NEK Ser/Thr protein kinase family. NIMA subfamily.</text>
</comment>
<comment type="catalytic activity">
    <reaction evidence="9">
        <text>L-seryl-[protein] + ATP = O-phospho-L-seryl-[protein] + ADP + H(+)</text>
        <dbReference type="Rhea" id="RHEA:17989"/>
        <dbReference type="Rhea" id="RHEA-COMP:9863"/>
        <dbReference type="Rhea" id="RHEA-COMP:11604"/>
        <dbReference type="ChEBI" id="CHEBI:15378"/>
        <dbReference type="ChEBI" id="CHEBI:29999"/>
        <dbReference type="ChEBI" id="CHEBI:30616"/>
        <dbReference type="ChEBI" id="CHEBI:83421"/>
        <dbReference type="ChEBI" id="CHEBI:456216"/>
        <dbReference type="EC" id="2.7.11.1"/>
    </reaction>
</comment>
<dbReference type="EC" id="2.7.11.1" evidence="2"/>
<protein>
    <recommendedName>
        <fullName evidence="2">non-specific serine/threonine protein kinase</fullName>
        <ecNumber evidence="2">2.7.11.1</ecNumber>
    </recommendedName>
</protein>
<keyword evidence="5" id="KW-0547">Nucleotide-binding</keyword>
<evidence type="ECO:0000256" key="9">
    <source>
        <dbReference type="ARBA" id="ARBA00048679"/>
    </source>
</evidence>
<keyword evidence="6" id="KW-0418">Kinase</keyword>
<evidence type="ECO:0000313" key="14">
    <source>
        <dbReference type="Proteomes" id="UP001164746"/>
    </source>
</evidence>
<dbReference type="PANTHER" id="PTHR44899">
    <property type="entry name" value="CAMK FAMILY PROTEIN KINASE"/>
    <property type="match status" value="1"/>
</dbReference>
<feature type="compositionally biased region" description="Basic and acidic residues" evidence="10">
    <location>
        <begin position="310"/>
        <end position="322"/>
    </location>
</feature>
<dbReference type="PROSITE" id="PS00108">
    <property type="entry name" value="PROTEIN_KINASE_ST"/>
    <property type="match status" value="1"/>
</dbReference>
<dbReference type="Gene3D" id="1.10.510.10">
    <property type="entry name" value="Transferase(Phosphotransferase) domain 1"/>
    <property type="match status" value="1"/>
</dbReference>
<feature type="compositionally biased region" description="Acidic residues" evidence="10">
    <location>
        <begin position="331"/>
        <end position="348"/>
    </location>
</feature>
<evidence type="ECO:0000256" key="3">
    <source>
        <dbReference type="ARBA" id="ARBA00022527"/>
    </source>
</evidence>
<proteinExistence type="inferred from homology"/>
<keyword evidence="11" id="KW-0732">Signal</keyword>
<dbReference type="InterPro" id="IPR000719">
    <property type="entry name" value="Prot_kinase_dom"/>
</dbReference>
<evidence type="ECO:0000259" key="12">
    <source>
        <dbReference type="PROSITE" id="PS50011"/>
    </source>
</evidence>
<evidence type="ECO:0000256" key="11">
    <source>
        <dbReference type="SAM" id="SignalP"/>
    </source>
</evidence>
<feature type="chain" id="PRO_5045504846" description="non-specific serine/threonine protein kinase" evidence="11">
    <location>
        <begin position="19"/>
        <end position="459"/>
    </location>
</feature>
<dbReference type="SUPFAM" id="SSF56112">
    <property type="entry name" value="Protein kinase-like (PK-like)"/>
    <property type="match status" value="1"/>
</dbReference>
<keyword evidence="3" id="KW-0723">Serine/threonine-protein kinase</keyword>
<dbReference type="SMART" id="SM00220">
    <property type="entry name" value="S_TKc"/>
    <property type="match status" value="1"/>
</dbReference>
<dbReference type="InterPro" id="IPR051131">
    <property type="entry name" value="NEK_Ser/Thr_kinase_NIMA"/>
</dbReference>
<evidence type="ECO:0000256" key="7">
    <source>
        <dbReference type="ARBA" id="ARBA00022840"/>
    </source>
</evidence>
<feature type="region of interest" description="Disordered" evidence="10">
    <location>
        <begin position="274"/>
        <end position="348"/>
    </location>
</feature>
<evidence type="ECO:0000256" key="6">
    <source>
        <dbReference type="ARBA" id="ARBA00022777"/>
    </source>
</evidence>
<name>A0ABY7G2K0_MYAAR</name>
<evidence type="ECO:0000256" key="8">
    <source>
        <dbReference type="ARBA" id="ARBA00047899"/>
    </source>
</evidence>
<dbReference type="InterPro" id="IPR008271">
    <property type="entry name" value="Ser/Thr_kinase_AS"/>
</dbReference>
<reference evidence="13" key="1">
    <citation type="submission" date="2022-11" db="EMBL/GenBank/DDBJ databases">
        <title>Centuries of genome instability and evolution in soft-shell clam transmissible cancer (bioRxiv).</title>
        <authorList>
            <person name="Hart S.F.M."/>
            <person name="Yonemitsu M.A."/>
            <person name="Giersch R.M."/>
            <person name="Beal B.F."/>
            <person name="Arriagada G."/>
            <person name="Davis B.W."/>
            <person name="Ostrander E.A."/>
            <person name="Goff S.P."/>
            <person name="Metzger M.J."/>
        </authorList>
    </citation>
    <scope>NUCLEOTIDE SEQUENCE</scope>
    <source>
        <strain evidence="13">MELC-2E11</strain>
        <tissue evidence="13">Siphon/mantle</tissue>
    </source>
</reference>
<evidence type="ECO:0000256" key="2">
    <source>
        <dbReference type="ARBA" id="ARBA00012513"/>
    </source>
</evidence>
<feature type="domain" description="Protein kinase" evidence="12">
    <location>
        <begin position="79"/>
        <end position="384"/>
    </location>
</feature>
<evidence type="ECO:0000313" key="13">
    <source>
        <dbReference type="EMBL" id="WAR25541.1"/>
    </source>
</evidence>
<dbReference type="PROSITE" id="PS50011">
    <property type="entry name" value="PROTEIN_KINASE_DOM"/>
    <property type="match status" value="1"/>
</dbReference>
<dbReference type="EMBL" id="CP111025">
    <property type="protein sequence ID" value="WAR25541.1"/>
    <property type="molecule type" value="Genomic_DNA"/>
</dbReference>